<dbReference type="InterPro" id="IPR012347">
    <property type="entry name" value="Ferritin-like"/>
</dbReference>
<keyword evidence="3" id="KW-1185">Reference proteome</keyword>
<dbReference type="SUPFAM" id="SSF47240">
    <property type="entry name" value="Ferritin-like"/>
    <property type="match status" value="1"/>
</dbReference>
<dbReference type="Gene3D" id="1.20.1260.10">
    <property type="match status" value="1"/>
</dbReference>
<dbReference type="InterPro" id="IPR009078">
    <property type="entry name" value="Ferritin-like_SF"/>
</dbReference>
<dbReference type="RefSeq" id="WP_344111173.1">
    <property type="nucleotide sequence ID" value="NZ_BAAANE010000004.1"/>
</dbReference>
<proteinExistence type="inferred from homology"/>
<gene>
    <name evidence="2" type="ORF">GCM10009744_23960</name>
</gene>
<evidence type="ECO:0000256" key="1">
    <source>
        <dbReference type="ARBA" id="ARBA00007644"/>
    </source>
</evidence>
<evidence type="ECO:0000313" key="2">
    <source>
        <dbReference type="EMBL" id="GAA1634458.1"/>
    </source>
</evidence>
<accession>A0ABP4R9Z5</accession>
<protein>
    <recommendedName>
        <fullName evidence="4">Manganese catalase family protein</fullName>
    </recommendedName>
</protein>
<dbReference type="Proteomes" id="UP001501319">
    <property type="component" value="Unassembled WGS sequence"/>
</dbReference>
<sequence>MFTHRQDLQFKSHPEEPDAICARRLEESLRGQYGEISVAMHYMFQGWDMHVPGRYRDLVFALGAEQVAHIEMLATVVARLLDRAPLQVVDEAALADPAVAAVIGGTDLQDAIAAGAGPGPSRHEHNPWLNVDGTVDRNLLADFRANYNAERGRRVDLPRVYRLTDDPDVHFLLSYLRARAAVQQQACQTVVNQLAEHDQQPGQLSP</sequence>
<evidence type="ECO:0000313" key="3">
    <source>
        <dbReference type="Proteomes" id="UP001501319"/>
    </source>
</evidence>
<comment type="caution">
    <text evidence="2">The sequence shown here is derived from an EMBL/GenBank/DDBJ whole genome shotgun (WGS) entry which is preliminary data.</text>
</comment>
<dbReference type="EMBL" id="BAAANE010000004">
    <property type="protein sequence ID" value="GAA1634458.1"/>
    <property type="molecule type" value="Genomic_DNA"/>
</dbReference>
<dbReference type="InterPro" id="IPR007760">
    <property type="entry name" value="Mn_catalase"/>
</dbReference>
<organism evidence="2 3">
    <name type="scientific">Kribbella alba</name>
    <dbReference type="NCBI Taxonomy" id="190197"/>
    <lineage>
        <taxon>Bacteria</taxon>
        <taxon>Bacillati</taxon>
        <taxon>Actinomycetota</taxon>
        <taxon>Actinomycetes</taxon>
        <taxon>Propionibacteriales</taxon>
        <taxon>Kribbellaceae</taxon>
        <taxon>Kribbella</taxon>
    </lineage>
</organism>
<reference evidence="3" key="1">
    <citation type="journal article" date="2019" name="Int. J. Syst. Evol. Microbiol.">
        <title>The Global Catalogue of Microorganisms (GCM) 10K type strain sequencing project: providing services to taxonomists for standard genome sequencing and annotation.</title>
        <authorList>
            <consortium name="The Broad Institute Genomics Platform"/>
            <consortium name="The Broad Institute Genome Sequencing Center for Infectious Disease"/>
            <person name="Wu L."/>
            <person name="Ma J."/>
        </authorList>
    </citation>
    <scope>NUCLEOTIDE SEQUENCE [LARGE SCALE GENOMIC DNA]</scope>
    <source>
        <strain evidence="3">JCM 14306</strain>
    </source>
</reference>
<evidence type="ECO:0008006" key="4">
    <source>
        <dbReference type="Google" id="ProtNLM"/>
    </source>
</evidence>
<dbReference type="Pfam" id="PF05067">
    <property type="entry name" value="Mn_catalase"/>
    <property type="match status" value="1"/>
</dbReference>
<name>A0ABP4R9Z5_9ACTN</name>
<comment type="similarity">
    <text evidence="1">Belongs to the manganese catalase family.</text>
</comment>